<evidence type="ECO:0000256" key="6">
    <source>
        <dbReference type="ARBA" id="ARBA00022840"/>
    </source>
</evidence>
<comment type="caution">
    <text evidence="11">The sequence shown here is derived from an EMBL/GenBank/DDBJ whole genome shotgun (WGS) entry which is preliminary data.</text>
</comment>
<protein>
    <submittedName>
        <fullName evidence="11">ABC transporter ATP-binding protein</fullName>
    </submittedName>
</protein>
<dbReference type="InterPro" id="IPR027417">
    <property type="entry name" value="P-loop_NTPase"/>
</dbReference>
<dbReference type="PANTHER" id="PTHR42771:SF2">
    <property type="entry name" value="IRON(3+)-HYDROXAMATE IMPORT ATP-BINDING PROTEIN FHUC"/>
    <property type="match status" value="1"/>
</dbReference>
<dbReference type="CDD" id="cd03214">
    <property type="entry name" value="ABC_Iron-Siderophores_B12_Hemin"/>
    <property type="match status" value="1"/>
</dbReference>
<dbReference type="EMBL" id="JACYWE010000001">
    <property type="protein sequence ID" value="MBD8505087.1"/>
    <property type="molecule type" value="Genomic_DNA"/>
</dbReference>
<dbReference type="GO" id="GO:0006826">
    <property type="term" value="P:iron ion transport"/>
    <property type="evidence" value="ECO:0007669"/>
    <property type="project" value="UniProtKB-KW"/>
</dbReference>
<keyword evidence="5" id="KW-0547">Nucleotide-binding</keyword>
<dbReference type="Gene3D" id="3.40.50.300">
    <property type="entry name" value="P-loop containing nucleotide triphosphate hydrolases"/>
    <property type="match status" value="1"/>
</dbReference>
<dbReference type="SUPFAM" id="SSF52540">
    <property type="entry name" value="P-loop containing nucleoside triphosphate hydrolases"/>
    <property type="match status" value="1"/>
</dbReference>
<dbReference type="FunFam" id="3.40.50.300:FF:000134">
    <property type="entry name" value="Iron-enterobactin ABC transporter ATP-binding protein"/>
    <property type="match status" value="1"/>
</dbReference>
<evidence type="ECO:0000256" key="2">
    <source>
        <dbReference type="ARBA" id="ARBA00022448"/>
    </source>
</evidence>
<keyword evidence="9" id="KW-0472">Membrane</keyword>
<keyword evidence="6 11" id="KW-0067">ATP-binding</keyword>
<dbReference type="AlphaFoldDB" id="A0A927PL71"/>
<sequence>MTTTTALDVALEARGIRSGYDRRNVVDGVSIAIPTGSITCLVGPNGSGKSTLLKSCARLLSLSSGAVYLGGDLLSALPSRAIAQRMAILPQGPAAPEQMTVRELVEQGRYPHAGPARMLRRQDHQAVADALRATGLSSFANRDVNHLSGGERQRAWIALALAQDTPILLLDEPTTCLDLGYQMDVLELVQKLNRDKQLTVVMVVHDLNHATAFADHLLVLDNGAIVAEGPPEEAITRDLLRAVFRVDADVITHPRTGKTTVLPVGSAH</sequence>
<dbReference type="Proteomes" id="UP000642993">
    <property type="component" value="Unassembled WGS sequence"/>
</dbReference>
<evidence type="ECO:0000313" key="11">
    <source>
        <dbReference type="EMBL" id="MBD8505087.1"/>
    </source>
</evidence>
<evidence type="ECO:0000256" key="3">
    <source>
        <dbReference type="ARBA" id="ARBA00022475"/>
    </source>
</evidence>
<dbReference type="PROSITE" id="PS00211">
    <property type="entry name" value="ABC_TRANSPORTER_1"/>
    <property type="match status" value="1"/>
</dbReference>
<evidence type="ECO:0000256" key="9">
    <source>
        <dbReference type="ARBA" id="ARBA00023136"/>
    </source>
</evidence>
<evidence type="ECO:0000256" key="4">
    <source>
        <dbReference type="ARBA" id="ARBA00022496"/>
    </source>
</evidence>
<gene>
    <name evidence="11" type="ORF">HT102_01105</name>
</gene>
<feature type="domain" description="ABC transporter" evidence="10">
    <location>
        <begin position="11"/>
        <end position="247"/>
    </location>
</feature>
<dbReference type="InterPro" id="IPR051535">
    <property type="entry name" value="Siderophore_ABC-ATPase"/>
</dbReference>
<dbReference type="InterPro" id="IPR017871">
    <property type="entry name" value="ABC_transporter-like_CS"/>
</dbReference>
<evidence type="ECO:0000256" key="8">
    <source>
        <dbReference type="ARBA" id="ARBA00023065"/>
    </source>
</evidence>
<dbReference type="RefSeq" id="WP_192037565.1">
    <property type="nucleotide sequence ID" value="NZ_JACYWE010000001.1"/>
</dbReference>
<evidence type="ECO:0000256" key="5">
    <source>
        <dbReference type="ARBA" id="ARBA00022741"/>
    </source>
</evidence>
<accession>A0A927PL71</accession>
<reference evidence="11" key="1">
    <citation type="submission" date="2020-09" db="EMBL/GenBank/DDBJ databases">
        <title>Hoyosella lacisalsi sp. nov., a halotolerant actinobacterium isolated from soil of Lake Gudzhirganskoe.</title>
        <authorList>
            <person name="Yang Q."/>
            <person name="Guo P.Y."/>
            <person name="Liu S.W."/>
            <person name="Li F.N."/>
            <person name="Sun C.H."/>
        </authorList>
    </citation>
    <scope>NUCLEOTIDE SEQUENCE</scope>
    <source>
        <strain evidence="11">G463</strain>
    </source>
</reference>
<dbReference type="PROSITE" id="PS50893">
    <property type="entry name" value="ABC_TRANSPORTER_2"/>
    <property type="match status" value="1"/>
</dbReference>
<comment type="subcellular location">
    <subcellularLocation>
        <location evidence="1">Cell membrane</location>
        <topology evidence="1">Peripheral membrane protein</topology>
    </subcellularLocation>
</comment>
<evidence type="ECO:0000313" key="12">
    <source>
        <dbReference type="Proteomes" id="UP000642993"/>
    </source>
</evidence>
<keyword evidence="4" id="KW-0410">Iron transport</keyword>
<dbReference type="GO" id="GO:0005886">
    <property type="term" value="C:plasma membrane"/>
    <property type="evidence" value="ECO:0007669"/>
    <property type="project" value="UniProtKB-SubCell"/>
</dbReference>
<dbReference type="InterPro" id="IPR003439">
    <property type="entry name" value="ABC_transporter-like_ATP-bd"/>
</dbReference>
<dbReference type="InterPro" id="IPR003593">
    <property type="entry name" value="AAA+_ATPase"/>
</dbReference>
<keyword evidence="7" id="KW-0408">Iron</keyword>
<evidence type="ECO:0000256" key="7">
    <source>
        <dbReference type="ARBA" id="ARBA00023004"/>
    </source>
</evidence>
<name>A0A927PL71_9ACTN</name>
<dbReference type="Pfam" id="PF00005">
    <property type="entry name" value="ABC_tran"/>
    <property type="match status" value="1"/>
</dbReference>
<evidence type="ECO:0000256" key="1">
    <source>
        <dbReference type="ARBA" id="ARBA00004202"/>
    </source>
</evidence>
<dbReference type="GO" id="GO:0005524">
    <property type="term" value="F:ATP binding"/>
    <property type="evidence" value="ECO:0007669"/>
    <property type="project" value="UniProtKB-KW"/>
</dbReference>
<keyword evidence="2" id="KW-0813">Transport</keyword>
<organism evidence="11 12">
    <name type="scientific">Lolliginicoccus lacisalsi</name>
    <dbReference type="NCBI Taxonomy" id="2742202"/>
    <lineage>
        <taxon>Bacteria</taxon>
        <taxon>Bacillati</taxon>
        <taxon>Actinomycetota</taxon>
        <taxon>Actinomycetes</taxon>
        <taxon>Mycobacteriales</taxon>
        <taxon>Hoyosellaceae</taxon>
        <taxon>Lolliginicoccus</taxon>
    </lineage>
</organism>
<dbReference type="PANTHER" id="PTHR42771">
    <property type="entry name" value="IRON(3+)-HYDROXAMATE IMPORT ATP-BINDING PROTEIN FHUC"/>
    <property type="match status" value="1"/>
</dbReference>
<dbReference type="GO" id="GO:0016887">
    <property type="term" value="F:ATP hydrolysis activity"/>
    <property type="evidence" value="ECO:0007669"/>
    <property type="project" value="InterPro"/>
</dbReference>
<evidence type="ECO:0000259" key="10">
    <source>
        <dbReference type="PROSITE" id="PS50893"/>
    </source>
</evidence>
<keyword evidence="12" id="KW-1185">Reference proteome</keyword>
<keyword evidence="3" id="KW-1003">Cell membrane</keyword>
<keyword evidence="8" id="KW-0406">Ion transport</keyword>
<dbReference type="SMART" id="SM00382">
    <property type="entry name" value="AAA"/>
    <property type="match status" value="1"/>
</dbReference>
<proteinExistence type="predicted"/>